<dbReference type="InterPro" id="IPR016181">
    <property type="entry name" value="Acyl_CoA_acyltransferase"/>
</dbReference>
<dbReference type="GO" id="GO:0016747">
    <property type="term" value="F:acyltransferase activity, transferring groups other than amino-acyl groups"/>
    <property type="evidence" value="ECO:0007669"/>
    <property type="project" value="InterPro"/>
</dbReference>
<dbReference type="RefSeq" id="WP_050018771.1">
    <property type="nucleotide sequence ID" value="NZ_MCGH01000003.1"/>
</dbReference>
<comment type="caution">
    <text evidence="2">The sequence shown here is derived from an EMBL/GenBank/DDBJ whole genome shotgun (WGS) entry which is preliminary data.</text>
</comment>
<name>A0A1E3A661_9FIRM</name>
<dbReference type="SUPFAM" id="SSF55729">
    <property type="entry name" value="Acyl-CoA N-acyltransferases (Nat)"/>
    <property type="match status" value="1"/>
</dbReference>
<evidence type="ECO:0000313" key="3">
    <source>
        <dbReference type="Proteomes" id="UP000094067"/>
    </source>
</evidence>
<organism evidence="2 3">
    <name type="scientific">Eisenbergiella tayi</name>
    <dbReference type="NCBI Taxonomy" id="1432052"/>
    <lineage>
        <taxon>Bacteria</taxon>
        <taxon>Bacillati</taxon>
        <taxon>Bacillota</taxon>
        <taxon>Clostridia</taxon>
        <taxon>Lachnospirales</taxon>
        <taxon>Lachnospiraceae</taxon>
        <taxon>Eisenbergiella</taxon>
    </lineage>
</organism>
<gene>
    <name evidence="2" type="ORF">BEI61_05059</name>
</gene>
<proteinExistence type="predicted"/>
<reference evidence="2 3" key="1">
    <citation type="submission" date="2016-07" db="EMBL/GenBank/DDBJ databases">
        <title>Characterization of isolates of Eisenbergiella tayi derived from blood cultures, using whole genome sequencing.</title>
        <authorList>
            <person name="Burdz T."/>
            <person name="Wiebe D."/>
            <person name="Huynh C."/>
            <person name="Bernard K."/>
        </authorList>
    </citation>
    <scope>NUCLEOTIDE SEQUENCE [LARGE SCALE GENOMIC DNA]</scope>
    <source>
        <strain evidence="2 3">NML 110608</strain>
    </source>
</reference>
<dbReference type="PROSITE" id="PS51186">
    <property type="entry name" value="GNAT"/>
    <property type="match status" value="1"/>
</dbReference>
<keyword evidence="2" id="KW-0808">Transferase</keyword>
<evidence type="ECO:0000259" key="1">
    <source>
        <dbReference type="PROSITE" id="PS51186"/>
    </source>
</evidence>
<evidence type="ECO:0000313" key="2">
    <source>
        <dbReference type="EMBL" id="ODM04255.1"/>
    </source>
</evidence>
<dbReference type="InterPro" id="IPR000182">
    <property type="entry name" value="GNAT_dom"/>
</dbReference>
<dbReference type="EMBL" id="MCGH01000003">
    <property type="protein sequence ID" value="ODM04255.1"/>
    <property type="molecule type" value="Genomic_DNA"/>
</dbReference>
<dbReference type="Pfam" id="PF12746">
    <property type="entry name" value="GNAT_acetyltran"/>
    <property type="match status" value="1"/>
</dbReference>
<sequence length="258" mass="29843">MMLLQNNEYETAIKNFKNIDHSIPIIYSVIEKNNGGKVFVDNVKNPENIFILPDGGFIYYDTLNSSEDFMLEMKSFLFSELIPAMTEKEMVLFAFDEQTRTCLDKIFSDEGVIRIQRFIFDFSQEKFFDLGVCALPEEFSLTMMKEEELREYNVLKNTGYSHRQMGCRIMKGSTVISQCVSIFIGGGEAEIDIFTHENYRNKGMATICAHSFIQECLKKGLKPSWSCWPFRTESIGLAEKLGFMNKKMVDAHFWAENM</sequence>
<dbReference type="PANTHER" id="PTHR31143">
    <property type="match status" value="1"/>
</dbReference>
<feature type="domain" description="N-acetyltransferase" evidence="1">
    <location>
        <begin position="113"/>
        <end position="258"/>
    </location>
</feature>
<dbReference type="Proteomes" id="UP000094067">
    <property type="component" value="Unassembled WGS sequence"/>
</dbReference>
<accession>A0A1E3A661</accession>
<protein>
    <submittedName>
        <fullName evidence="2">GNAT acetyltransferase</fullName>
    </submittedName>
</protein>
<dbReference type="Gene3D" id="3.40.630.30">
    <property type="match status" value="1"/>
</dbReference>
<dbReference type="InterPro" id="IPR027365">
    <property type="entry name" value="GNAT_acetyltra_YdfB-like"/>
</dbReference>
<dbReference type="PANTHER" id="PTHR31143:SF2">
    <property type="entry name" value="FR47-LIKE DOMAIN-CONTAINING PROTEIN-RELATED"/>
    <property type="match status" value="1"/>
</dbReference>
<dbReference type="AlphaFoldDB" id="A0A1E3A661"/>